<evidence type="ECO:0000313" key="1">
    <source>
        <dbReference type="EMBL" id="AGB02061.1"/>
    </source>
</evidence>
<dbReference type="KEGG" id="mfo:Metfor_1009"/>
<dbReference type="HOGENOM" id="CLU_2802210_0_0_2"/>
<dbReference type="EMBL" id="CP003167">
    <property type="protein sequence ID" value="AGB02061.1"/>
    <property type="molecule type" value="Genomic_DNA"/>
</dbReference>
<dbReference type="AlphaFoldDB" id="L0HE49"/>
<reference evidence="1 2" key="2">
    <citation type="journal article" date="2014" name="Genome Announc.">
        <title>Complete Genome Sequence of Methanoregula formicica SMSPT, a Mesophilic Hydrogenotrophic Methanogen Isolated from a Methanogenic Upflow Anaerobic Sludge Blanket Reactor.</title>
        <authorList>
            <person name="Yamamoto K."/>
            <person name="Tamaki H."/>
            <person name="Cadillo-Quiroz H."/>
            <person name="Imachi H."/>
            <person name="Kyrpides N."/>
            <person name="Woyke T."/>
            <person name="Goodwin L."/>
            <person name="Zinder S.H."/>
            <person name="Kamagata Y."/>
            <person name="Liu W.T."/>
        </authorList>
    </citation>
    <scope>NUCLEOTIDE SEQUENCE [LARGE SCALE GENOMIC DNA]</scope>
    <source>
        <strain evidence="2">DSM 22288 / NBRC 105244 / SMSP</strain>
    </source>
</reference>
<keyword evidence="2" id="KW-1185">Reference proteome</keyword>
<accession>L0HE49</accession>
<sequence length="67" mass="7495">MLVFSFINCYDSLVQPDLRSCGIFGMNGEYVGIPRRILSGPRTGTGIPVGHFTEHFPEFVNLKNKYG</sequence>
<proteinExistence type="predicted"/>
<gene>
    <name evidence="1" type="ordered locus">Metfor_1009</name>
</gene>
<protein>
    <submittedName>
        <fullName evidence="1">Uncharacterized protein</fullName>
    </submittedName>
</protein>
<name>L0HE49_METFS</name>
<dbReference type="STRING" id="593750.Metfor_1009"/>
<organism evidence="1 2">
    <name type="scientific">Methanoregula formicica (strain DSM 22288 / NBRC 105244 / SMSP)</name>
    <dbReference type="NCBI Taxonomy" id="593750"/>
    <lineage>
        <taxon>Archaea</taxon>
        <taxon>Methanobacteriati</taxon>
        <taxon>Methanobacteriota</taxon>
        <taxon>Stenosarchaea group</taxon>
        <taxon>Methanomicrobia</taxon>
        <taxon>Methanomicrobiales</taxon>
        <taxon>Methanoregulaceae</taxon>
        <taxon>Methanoregula</taxon>
    </lineage>
</organism>
<reference evidence="2" key="1">
    <citation type="submission" date="2011-12" db="EMBL/GenBank/DDBJ databases">
        <title>Complete sequence of Methanoregula formicicum SMSP.</title>
        <authorList>
            <person name="Lucas S."/>
            <person name="Han J."/>
            <person name="Lapidus A."/>
            <person name="Cheng J.-F."/>
            <person name="Goodwin L."/>
            <person name="Pitluck S."/>
            <person name="Peters L."/>
            <person name="Ovchinnikova G."/>
            <person name="Teshima H."/>
            <person name="Detter J.C."/>
            <person name="Han C."/>
            <person name="Tapia R."/>
            <person name="Land M."/>
            <person name="Hauser L."/>
            <person name="Kyrpides N."/>
            <person name="Ivanova N."/>
            <person name="Pagani I."/>
            <person name="Imachi H."/>
            <person name="Tamaki H."/>
            <person name="Sekiguchi Y."/>
            <person name="Kamagata Y."/>
            <person name="Cadillo-Quiroz H."/>
            <person name="Zinder S."/>
            <person name="Liu W.-T."/>
            <person name="Woyke T."/>
        </authorList>
    </citation>
    <scope>NUCLEOTIDE SEQUENCE [LARGE SCALE GENOMIC DNA]</scope>
    <source>
        <strain evidence="2">DSM 22288 / NBRC 105244 / SMSP</strain>
    </source>
</reference>
<evidence type="ECO:0000313" key="2">
    <source>
        <dbReference type="Proteomes" id="UP000010824"/>
    </source>
</evidence>
<dbReference type="InParanoid" id="L0HE49"/>
<dbReference type="Proteomes" id="UP000010824">
    <property type="component" value="Chromosome"/>
</dbReference>